<feature type="non-terminal residue" evidence="1">
    <location>
        <position position="67"/>
    </location>
</feature>
<organism evidence="1">
    <name type="scientific">marine sediment metagenome</name>
    <dbReference type="NCBI Taxonomy" id="412755"/>
    <lineage>
        <taxon>unclassified sequences</taxon>
        <taxon>metagenomes</taxon>
        <taxon>ecological metagenomes</taxon>
    </lineage>
</organism>
<sequence>MYYGYGNFFLYNYSIQDYTRGEFLSTPYNIGNNSKLINIQWVGVTSQNTSIKFQIRTSMNLSKINNK</sequence>
<proteinExistence type="predicted"/>
<evidence type="ECO:0000313" key="1">
    <source>
        <dbReference type="EMBL" id="GAH01278.1"/>
    </source>
</evidence>
<accession>X1DY09</accession>
<gene>
    <name evidence="1" type="ORF">S01H4_41708</name>
</gene>
<dbReference type="EMBL" id="BART01022832">
    <property type="protein sequence ID" value="GAH01278.1"/>
    <property type="molecule type" value="Genomic_DNA"/>
</dbReference>
<protein>
    <submittedName>
        <fullName evidence="1">Uncharacterized protein</fullName>
    </submittedName>
</protein>
<reference evidence="1" key="1">
    <citation type="journal article" date="2014" name="Front. Microbiol.">
        <title>High frequency of phylogenetically diverse reductive dehalogenase-homologous genes in deep subseafloor sedimentary metagenomes.</title>
        <authorList>
            <person name="Kawai M."/>
            <person name="Futagami T."/>
            <person name="Toyoda A."/>
            <person name="Takaki Y."/>
            <person name="Nishi S."/>
            <person name="Hori S."/>
            <person name="Arai W."/>
            <person name="Tsubouchi T."/>
            <person name="Morono Y."/>
            <person name="Uchiyama I."/>
            <person name="Ito T."/>
            <person name="Fujiyama A."/>
            <person name="Inagaki F."/>
            <person name="Takami H."/>
        </authorList>
    </citation>
    <scope>NUCLEOTIDE SEQUENCE</scope>
    <source>
        <strain evidence="1">Expedition CK06-06</strain>
    </source>
</reference>
<name>X1DY09_9ZZZZ</name>
<dbReference type="AlphaFoldDB" id="X1DY09"/>
<comment type="caution">
    <text evidence="1">The sequence shown here is derived from an EMBL/GenBank/DDBJ whole genome shotgun (WGS) entry which is preliminary data.</text>
</comment>